<dbReference type="RefSeq" id="WP_344305827.1">
    <property type="nucleotide sequence ID" value="NZ_BAAAQQ010000015.1"/>
</dbReference>
<dbReference type="Proteomes" id="UP001500575">
    <property type="component" value="Unassembled WGS sequence"/>
</dbReference>
<gene>
    <name evidence="4" type="ORF">GCM10009843_41940</name>
</gene>
<sequence length="239" mass="25219">MTDGPLPAGGPRTNWPPDETAPHPVVPPAPGPAASQATERTLPPPPPEPESSGPGLAERLQTRLSKARQEHKDNAAAPTGQPAVAPAGPRPAPQQVQQQSGQPQRRTTAQRPARKPARRARLRLTRIDPWSVMKTAFLLSIAFGVVTVVSVLMVWSVLGAAGVWDSINATVQNVLGEDSATQFDVENYLGTSRILGFTLLVSVIDVVLLTAIATLGAFLYNMAAALLGGIEVTLAEEGR</sequence>
<evidence type="ECO:0000313" key="5">
    <source>
        <dbReference type="Proteomes" id="UP001500575"/>
    </source>
</evidence>
<evidence type="ECO:0000256" key="2">
    <source>
        <dbReference type="SAM" id="Phobius"/>
    </source>
</evidence>
<organism evidence="4 5">
    <name type="scientific">Nocardioides bigeumensis</name>
    <dbReference type="NCBI Taxonomy" id="433657"/>
    <lineage>
        <taxon>Bacteria</taxon>
        <taxon>Bacillati</taxon>
        <taxon>Actinomycetota</taxon>
        <taxon>Actinomycetes</taxon>
        <taxon>Propionibacteriales</taxon>
        <taxon>Nocardioidaceae</taxon>
        <taxon>Nocardioides</taxon>
    </lineage>
</organism>
<feature type="transmembrane region" description="Helical" evidence="2">
    <location>
        <begin position="194"/>
        <end position="220"/>
    </location>
</feature>
<feature type="transmembrane region" description="Helical" evidence="2">
    <location>
        <begin position="136"/>
        <end position="158"/>
    </location>
</feature>
<proteinExistence type="predicted"/>
<keyword evidence="5" id="KW-1185">Reference proteome</keyword>
<keyword evidence="2" id="KW-0472">Membrane</keyword>
<feature type="domain" description="DUF3566" evidence="3">
    <location>
        <begin position="118"/>
        <end position="236"/>
    </location>
</feature>
<name>A0ABN2Z0K9_9ACTN</name>
<evidence type="ECO:0000259" key="3">
    <source>
        <dbReference type="Pfam" id="PF12089"/>
    </source>
</evidence>
<evidence type="ECO:0000256" key="1">
    <source>
        <dbReference type="SAM" id="MobiDB-lite"/>
    </source>
</evidence>
<reference evidence="4 5" key="1">
    <citation type="journal article" date="2019" name="Int. J. Syst. Evol. Microbiol.">
        <title>The Global Catalogue of Microorganisms (GCM) 10K type strain sequencing project: providing services to taxonomists for standard genome sequencing and annotation.</title>
        <authorList>
            <consortium name="The Broad Institute Genomics Platform"/>
            <consortium name="The Broad Institute Genome Sequencing Center for Infectious Disease"/>
            <person name="Wu L."/>
            <person name="Ma J."/>
        </authorList>
    </citation>
    <scope>NUCLEOTIDE SEQUENCE [LARGE SCALE GENOMIC DNA]</scope>
    <source>
        <strain evidence="4 5">JCM 16021</strain>
    </source>
</reference>
<dbReference type="Pfam" id="PF12089">
    <property type="entry name" value="DUF3566"/>
    <property type="match status" value="1"/>
</dbReference>
<keyword evidence="2" id="KW-0812">Transmembrane</keyword>
<dbReference type="InterPro" id="IPR021949">
    <property type="entry name" value="DUF3566_TM"/>
</dbReference>
<dbReference type="EMBL" id="BAAAQQ010000015">
    <property type="protein sequence ID" value="GAA2134931.1"/>
    <property type="molecule type" value="Genomic_DNA"/>
</dbReference>
<evidence type="ECO:0000313" key="4">
    <source>
        <dbReference type="EMBL" id="GAA2134931.1"/>
    </source>
</evidence>
<comment type="caution">
    <text evidence="4">The sequence shown here is derived from an EMBL/GenBank/DDBJ whole genome shotgun (WGS) entry which is preliminary data.</text>
</comment>
<feature type="region of interest" description="Disordered" evidence="1">
    <location>
        <begin position="1"/>
        <end position="120"/>
    </location>
</feature>
<accession>A0ABN2Z0K9</accession>
<feature type="compositionally biased region" description="Low complexity" evidence="1">
    <location>
        <begin position="80"/>
        <end position="111"/>
    </location>
</feature>
<keyword evidence="2" id="KW-1133">Transmembrane helix</keyword>
<protein>
    <recommendedName>
        <fullName evidence="3">DUF3566 domain-containing protein</fullName>
    </recommendedName>
</protein>